<dbReference type="RefSeq" id="WP_074990994.1">
    <property type="nucleotide sequence ID" value="NZ_FNTD01000004.1"/>
</dbReference>
<protein>
    <submittedName>
        <fullName evidence="1">Uncharacterized protein</fullName>
    </submittedName>
</protein>
<proteinExistence type="predicted"/>
<dbReference type="Proteomes" id="UP000182375">
    <property type="component" value="Unassembled WGS sequence"/>
</dbReference>
<dbReference type="STRING" id="67331.SAMN04490357_1046"/>
<organism evidence="1 2">
    <name type="scientific">Streptomyces misionensis</name>
    <dbReference type="NCBI Taxonomy" id="67331"/>
    <lineage>
        <taxon>Bacteria</taxon>
        <taxon>Bacillati</taxon>
        <taxon>Actinomycetota</taxon>
        <taxon>Actinomycetes</taxon>
        <taxon>Kitasatosporales</taxon>
        <taxon>Streptomycetaceae</taxon>
        <taxon>Streptomyces</taxon>
    </lineage>
</organism>
<evidence type="ECO:0000313" key="1">
    <source>
        <dbReference type="EMBL" id="SEC04743.1"/>
    </source>
</evidence>
<evidence type="ECO:0000313" key="2">
    <source>
        <dbReference type="Proteomes" id="UP000182375"/>
    </source>
</evidence>
<dbReference type="EMBL" id="FNTD01000004">
    <property type="protein sequence ID" value="SEC04743.1"/>
    <property type="molecule type" value="Genomic_DNA"/>
</dbReference>
<dbReference type="GeneID" id="95510285"/>
<sequence length="148" mass="16877">MHRIEPQMPAAAYKTYAIVAPKSTHWVDATCAEVDCAHYLNGWQSVIDEATELGQRQAHYIRKRSGRAYREERRPDGLTAFTFEAGQPCFNAAKHQKRTGRPELYIVRDGDHRGNPRGTAPRQHVRAADWVEDFAEHQQALANEHQKG</sequence>
<gene>
    <name evidence="1" type="ORF">SAMN04490357_1046</name>
</gene>
<name>A0A1H4PBC1_9ACTN</name>
<dbReference type="AlphaFoldDB" id="A0A1H4PBC1"/>
<accession>A0A1H4PBC1</accession>
<reference evidence="1 2" key="1">
    <citation type="submission" date="2016-10" db="EMBL/GenBank/DDBJ databases">
        <authorList>
            <person name="de Groot N.N."/>
        </authorList>
    </citation>
    <scope>NUCLEOTIDE SEQUENCE [LARGE SCALE GENOMIC DNA]</scope>
    <source>
        <strain evidence="1 2">DSM 40306</strain>
    </source>
</reference>